<evidence type="ECO:0000313" key="3">
    <source>
        <dbReference type="Proteomes" id="UP001385951"/>
    </source>
</evidence>
<proteinExistence type="predicted"/>
<dbReference type="Proteomes" id="UP001385951">
    <property type="component" value="Unassembled WGS sequence"/>
</dbReference>
<dbReference type="EMBL" id="JASBNA010000004">
    <property type="protein sequence ID" value="KAK7692315.1"/>
    <property type="molecule type" value="Genomic_DNA"/>
</dbReference>
<dbReference type="Pfam" id="PF12937">
    <property type="entry name" value="F-box-like"/>
    <property type="match status" value="1"/>
</dbReference>
<sequence length="613" mass="70344">MAAERSPAPQEPTCPIACLPPEILAMIFNHVVTDMQQQYAHDCNQLLQLNYSQEPYPDVQPYDWVHLSNVCRHWNDVVKNTLTLWGGLVLLDPYLESAGARFKEVLLKARDATIQHLHVGRVAHHLEVNHPFPVVEVPGFEMVMRNLPRTQKFTMNINQSLDELAEYAIKGDCSNLIHIELKNLGPYISDSIPSRFANTLSKVPLCSLQILFLFRVFVRDSLKLFRRTLKELYLDQDYTYFPKPEQDKLFQPQVLLDSLRDMPRLEILSLTDCMDPETSISIHPRPVESPMLKILYLEDVDYLVDKFLRCLVLPHKTKLVIKASAEANSPENQLQTLLTTVSNTLRTSWRPSIESNKLMSFLELCVNETNVQLSGSFQSDTVCQGNVDFSFSYFSFYDSSFLECAIDGIHSLYIRSANVLSLIHPSTSSVDQNFWFNILHPLQDVETLRNSVSVSTWGEPTYKNIPSLSSNHGNSSILFPKLSCLSFLFELGFTEFPHNRNNIYSYFSDFICELRQDLVSRREQGHQIQQLQIKFEFEIGGDSKCPLHTFKPIVERFEREFSGVVDHAECWVEVKRWVSQAPGLERTIFSDPGDSLKNRSCGNMCLHCRMSRG</sequence>
<name>A0AAW0GML7_9APHY</name>
<comment type="caution">
    <text evidence="2">The sequence shown here is derived from an EMBL/GenBank/DDBJ whole genome shotgun (WGS) entry which is preliminary data.</text>
</comment>
<dbReference type="InterPro" id="IPR036047">
    <property type="entry name" value="F-box-like_dom_sf"/>
</dbReference>
<feature type="domain" description="F-box" evidence="1">
    <location>
        <begin position="16"/>
        <end position="85"/>
    </location>
</feature>
<keyword evidence="3" id="KW-1185">Reference proteome</keyword>
<accession>A0AAW0GML7</accession>
<gene>
    <name evidence="2" type="ORF">QCA50_003940</name>
</gene>
<dbReference type="AlphaFoldDB" id="A0AAW0GML7"/>
<evidence type="ECO:0000259" key="1">
    <source>
        <dbReference type="Pfam" id="PF12937"/>
    </source>
</evidence>
<dbReference type="Gene3D" id="1.20.1280.50">
    <property type="match status" value="1"/>
</dbReference>
<organism evidence="2 3">
    <name type="scientific">Cerrena zonata</name>
    <dbReference type="NCBI Taxonomy" id="2478898"/>
    <lineage>
        <taxon>Eukaryota</taxon>
        <taxon>Fungi</taxon>
        <taxon>Dikarya</taxon>
        <taxon>Basidiomycota</taxon>
        <taxon>Agaricomycotina</taxon>
        <taxon>Agaricomycetes</taxon>
        <taxon>Polyporales</taxon>
        <taxon>Cerrenaceae</taxon>
        <taxon>Cerrena</taxon>
    </lineage>
</organism>
<dbReference type="SUPFAM" id="SSF81383">
    <property type="entry name" value="F-box domain"/>
    <property type="match status" value="1"/>
</dbReference>
<reference evidence="2 3" key="1">
    <citation type="submission" date="2022-09" db="EMBL/GenBank/DDBJ databases">
        <authorList>
            <person name="Palmer J.M."/>
        </authorList>
    </citation>
    <scope>NUCLEOTIDE SEQUENCE [LARGE SCALE GENOMIC DNA]</scope>
    <source>
        <strain evidence="2 3">DSM 7382</strain>
    </source>
</reference>
<evidence type="ECO:0000313" key="2">
    <source>
        <dbReference type="EMBL" id="KAK7692315.1"/>
    </source>
</evidence>
<dbReference type="InterPro" id="IPR001810">
    <property type="entry name" value="F-box_dom"/>
</dbReference>
<protein>
    <recommendedName>
        <fullName evidence="1">F-box domain-containing protein</fullName>
    </recommendedName>
</protein>